<keyword evidence="3" id="KW-1185">Reference proteome</keyword>
<keyword evidence="1" id="KW-0812">Transmembrane</keyword>
<keyword evidence="1" id="KW-1133">Transmembrane helix</keyword>
<gene>
    <name evidence="2" type="ORF">Godav_011261</name>
</gene>
<dbReference type="EMBL" id="JABFAC010000004">
    <property type="protein sequence ID" value="MBA0610401.1"/>
    <property type="molecule type" value="Genomic_DNA"/>
</dbReference>
<reference evidence="2 3" key="1">
    <citation type="journal article" date="2019" name="Genome Biol. Evol.">
        <title>Insights into the evolution of the New World diploid cottons (Gossypium, subgenus Houzingenia) based on genome sequencing.</title>
        <authorList>
            <person name="Grover C.E."/>
            <person name="Arick M.A. 2nd"/>
            <person name="Thrash A."/>
            <person name="Conover J.L."/>
            <person name="Sanders W.S."/>
            <person name="Peterson D.G."/>
            <person name="Frelichowski J.E."/>
            <person name="Scheffler J.A."/>
            <person name="Scheffler B.E."/>
            <person name="Wendel J.F."/>
        </authorList>
    </citation>
    <scope>NUCLEOTIDE SEQUENCE [LARGE SCALE GENOMIC DNA]</scope>
    <source>
        <strain evidence="2">27</strain>
        <tissue evidence="2">Leaf</tissue>
    </source>
</reference>
<dbReference type="AlphaFoldDB" id="A0A7J8R9E8"/>
<protein>
    <submittedName>
        <fullName evidence="2">Uncharacterized protein</fullName>
    </submittedName>
</protein>
<feature type="transmembrane region" description="Helical" evidence="1">
    <location>
        <begin position="20"/>
        <end position="39"/>
    </location>
</feature>
<keyword evidence="1" id="KW-0472">Membrane</keyword>
<dbReference type="Proteomes" id="UP000593561">
    <property type="component" value="Unassembled WGS sequence"/>
</dbReference>
<name>A0A7J8R9E8_GOSDV</name>
<comment type="caution">
    <text evidence="2">The sequence shown here is derived from an EMBL/GenBank/DDBJ whole genome shotgun (WGS) entry which is preliminary data.</text>
</comment>
<accession>A0A7J8R9E8</accession>
<evidence type="ECO:0000256" key="1">
    <source>
        <dbReference type="SAM" id="Phobius"/>
    </source>
</evidence>
<evidence type="ECO:0000313" key="2">
    <source>
        <dbReference type="EMBL" id="MBA0610401.1"/>
    </source>
</evidence>
<evidence type="ECO:0000313" key="3">
    <source>
        <dbReference type="Proteomes" id="UP000593561"/>
    </source>
</evidence>
<organism evidence="2 3">
    <name type="scientific">Gossypium davidsonii</name>
    <name type="common">Davidson's cotton</name>
    <name type="synonym">Gossypium klotzschianum subsp. davidsonii</name>
    <dbReference type="NCBI Taxonomy" id="34287"/>
    <lineage>
        <taxon>Eukaryota</taxon>
        <taxon>Viridiplantae</taxon>
        <taxon>Streptophyta</taxon>
        <taxon>Embryophyta</taxon>
        <taxon>Tracheophyta</taxon>
        <taxon>Spermatophyta</taxon>
        <taxon>Magnoliopsida</taxon>
        <taxon>eudicotyledons</taxon>
        <taxon>Gunneridae</taxon>
        <taxon>Pentapetalae</taxon>
        <taxon>rosids</taxon>
        <taxon>malvids</taxon>
        <taxon>Malvales</taxon>
        <taxon>Malvaceae</taxon>
        <taxon>Malvoideae</taxon>
        <taxon>Gossypium</taxon>
    </lineage>
</organism>
<proteinExistence type="predicted"/>
<sequence>MVSCSQIFWAFNQIYGQVPSGMFSVFLFNICWLLASFSWNRMKLCLC</sequence>